<accession>A0A9P8WCT4</accession>
<dbReference type="PANTHER" id="PTHR13887:SF41">
    <property type="entry name" value="THIOREDOXIN SUPERFAMILY PROTEIN"/>
    <property type="match status" value="1"/>
</dbReference>
<dbReference type="Gene3D" id="3.40.30.10">
    <property type="entry name" value="Glutaredoxin"/>
    <property type="match status" value="1"/>
</dbReference>
<dbReference type="EMBL" id="JAGPYM010000005">
    <property type="protein sequence ID" value="KAH6894398.1"/>
    <property type="molecule type" value="Genomic_DNA"/>
</dbReference>
<dbReference type="CDD" id="cd03024">
    <property type="entry name" value="DsbA_FrnE"/>
    <property type="match status" value="1"/>
</dbReference>
<evidence type="ECO:0000259" key="1">
    <source>
        <dbReference type="Pfam" id="PF01323"/>
    </source>
</evidence>
<evidence type="ECO:0000313" key="3">
    <source>
        <dbReference type="Proteomes" id="UP000777438"/>
    </source>
</evidence>
<sequence>MLIDIIVHADFLCPWCYLEKRSLETAMYKYKARHPEVDFRVVWKPYLLYPTIRKVDKRTLYTNIMSPEKLDSFINGVQTAGSRHGIAFAVHGQTGPSQSSHRLAALTLRTLGPLAQAAVVEALFRGHFERGMDVSDGTWLVAVGRSVGLQEKDVLKVLRCEDMGRELEREVRGAMSSGVVAVPSVLVGGRFRVGGYQNADLFEGVFDSYVKEQSEGRSAAATTTTTTVEGTPDSDWLRVVTARAARER</sequence>
<dbReference type="InterPro" id="IPR001853">
    <property type="entry name" value="DSBA-like_thioredoxin_dom"/>
</dbReference>
<dbReference type="PANTHER" id="PTHR13887">
    <property type="entry name" value="GLUTATHIONE S-TRANSFERASE KAPPA"/>
    <property type="match status" value="1"/>
</dbReference>
<feature type="domain" description="DSBA-like thioredoxin" evidence="1">
    <location>
        <begin position="5"/>
        <end position="203"/>
    </location>
</feature>
<dbReference type="SUPFAM" id="SSF52833">
    <property type="entry name" value="Thioredoxin-like"/>
    <property type="match status" value="1"/>
</dbReference>
<reference evidence="2 3" key="1">
    <citation type="journal article" date="2021" name="Nat. Commun.">
        <title>Genetic determinants of endophytism in the Arabidopsis root mycobiome.</title>
        <authorList>
            <person name="Mesny F."/>
            <person name="Miyauchi S."/>
            <person name="Thiergart T."/>
            <person name="Pickel B."/>
            <person name="Atanasova L."/>
            <person name="Karlsson M."/>
            <person name="Huettel B."/>
            <person name="Barry K.W."/>
            <person name="Haridas S."/>
            <person name="Chen C."/>
            <person name="Bauer D."/>
            <person name="Andreopoulos W."/>
            <person name="Pangilinan J."/>
            <person name="LaButti K."/>
            <person name="Riley R."/>
            <person name="Lipzen A."/>
            <person name="Clum A."/>
            <person name="Drula E."/>
            <person name="Henrissat B."/>
            <person name="Kohler A."/>
            <person name="Grigoriev I.V."/>
            <person name="Martin F.M."/>
            <person name="Hacquard S."/>
        </authorList>
    </citation>
    <scope>NUCLEOTIDE SEQUENCE [LARGE SCALE GENOMIC DNA]</scope>
    <source>
        <strain evidence="2 3">MPI-CAGE-CH-0241</strain>
    </source>
</reference>
<comment type="caution">
    <text evidence="2">The sequence shown here is derived from an EMBL/GenBank/DDBJ whole genome shotgun (WGS) entry which is preliminary data.</text>
</comment>
<dbReference type="OrthoDB" id="1930760at2759"/>
<protein>
    <submittedName>
        <fullName evidence="2">Thioredoxin-like protein</fullName>
    </submittedName>
</protein>
<dbReference type="InterPro" id="IPR036249">
    <property type="entry name" value="Thioredoxin-like_sf"/>
</dbReference>
<dbReference type="AlphaFoldDB" id="A0A9P8WCT4"/>
<evidence type="ECO:0000313" key="2">
    <source>
        <dbReference type="EMBL" id="KAH6894398.1"/>
    </source>
</evidence>
<proteinExistence type="predicted"/>
<organism evidence="2 3">
    <name type="scientific">Thelonectria olida</name>
    <dbReference type="NCBI Taxonomy" id="1576542"/>
    <lineage>
        <taxon>Eukaryota</taxon>
        <taxon>Fungi</taxon>
        <taxon>Dikarya</taxon>
        <taxon>Ascomycota</taxon>
        <taxon>Pezizomycotina</taxon>
        <taxon>Sordariomycetes</taxon>
        <taxon>Hypocreomycetidae</taxon>
        <taxon>Hypocreales</taxon>
        <taxon>Nectriaceae</taxon>
        <taxon>Thelonectria</taxon>
    </lineage>
</organism>
<keyword evidence="3" id="KW-1185">Reference proteome</keyword>
<name>A0A9P8WCT4_9HYPO</name>
<dbReference type="GO" id="GO:0016491">
    <property type="term" value="F:oxidoreductase activity"/>
    <property type="evidence" value="ECO:0007669"/>
    <property type="project" value="InterPro"/>
</dbReference>
<dbReference type="Proteomes" id="UP000777438">
    <property type="component" value="Unassembled WGS sequence"/>
</dbReference>
<dbReference type="Pfam" id="PF01323">
    <property type="entry name" value="DSBA"/>
    <property type="match status" value="1"/>
</dbReference>
<gene>
    <name evidence="2" type="ORF">B0T10DRAFT_251111</name>
</gene>